<dbReference type="Gene3D" id="2.30.40.10">
    <property type="entry name" value="Urease, subunit C, domain 1"/>
    <property type="match status" value="1"/>
</dbReference>
<comment type="caution">
    <text evidence="5">The sequence shown here is derived from an EMBL/GenBank/DDBJ whole genome shotgun (WGS) entry which is preliminary data.</text>
</comment>
<dbReference type="PANTHER" id="PTHR43668:SF2">
    <property type="entry name" value="ALLANTOINASE"/>
    <property type="match status" value="1"/>
</dbReference>
<evidence type="ECO:0000259" key="3">
    <source>
        <dbReference type="Pfam" id="PF07969"/>
    </source>
</evidence>
<evidence type="ECO:0000256" key="2">
    <source>
        <dbReference type="ARBA" id="ARBA00022975"/>
    </source>
</evidence>
<dbReference type="InterPro" id="IPR032466">
    <property type="entry name" value="Metal_Hydrolase"/>
</dbReference>
<dbReference type="InterPro" id="IPR013108">
    <property type="entry name" value="Amidohydro_3"/>
</dbReference>
<dbReference type="NCBIfam" id="TIGR00857">
    <property type="entry name" value="pyrC_multi"/>
    <property type="match status" value="1"/>
</dbReference>
<sequence length="429" mass="45079">MSPRPLALTGARLIDPAEGRDGPGWLLVKDGRIADLGAGEAASLPDEAERIDCSGAVLAPGLIDLRVKTGEPGAEHRETLESAAQAAAAGGVTTIVLQPDTDPPVDQPAMVDFLARRARDLNLVNVLTAGAATQGLRGERMAEIGLMAEAGAAYFTDADQVITDSQVLRRVLAYAGGFNALVAHRPADPWLTRGACATEGELAARMGLPGAPAAAERIGLERDLVLAELTGGRLLADQITTGAALEAVERALARGVEASVSVGIAHLCFNELDIGDYRTFFRLNPPLRAEDDRRALIEALRDGRIDVVTSAHTPAPAEDKRLPFSEALPGVVGLETLLSALVGLHHEEGVDLIDALRPVTCGPAELLGLPSGRLAEGAPADLVLFDPNAPRRFDAAQLRSRSKNSPFDGRTLQGVVRRTMVGGRIIHQA</sequence>
<keyword evidence="5" id="KW-0378">Hydrolase</keyword>
<dbReference type="SUPFAM" id="SSF51556">
    <property type="entry name" value="Metallo-dependent hydrolases"/>
    <property type="match status" value="1"/>
</dbReference>
<evidence type="ECO:0000256" key="1">
    <source>
        <dbReference type="ARBA" id="ARBA00022833"/>
    </source>
</evidence>
<keyword evidence="2" id="KW-0665">Pyrimidine biosynthesis</keyword>
<dbReference type="SUPFAM" id="SSF51338">
    <property type="entry name" value="Composite domain of metallo-dependent hydrolases"/>
    <property type="match status" value="1"/>
</dbReference>
<dbReference type="GO" id="GO:0004151">
    <property type="term" value="F:dihydroorotase activity"/>
    <property type="evidence" value="ECO:0007669"/>
    <property type="project" value="UniProtKB-EC"/>
</dbReference>
<organism evidence="5 6">
    <name type="scientific">Peiella sedimenti</name>
    <dbReference type="NCBI Taxonomy" id="3061083"/>
    <lineage>
        <taxon>Bacteria</taxon>
        <taxon>Pseudomonadati</taxon>
        <taxon>Pseudomonadota</taxon>
        <taxon>Alphaproteobacteria</taxon>
        <taxon>Caulobacterales</taxon>
        <taxon>Caulobacteraceae</taxon>
        <taxon>Peiella</taxon>
    </lineage>
</organism>
<dbReference type="EMBL" id="JAUKTR010000006">
    <property type="protein sequence ID" value="MDO1560357.1"/>
    <property type="molecule type" value="Genomic_DNA"/>
</dbReference>
<dbReference type="Pfam" id="PF07969">
    <property type="entry name" value="Amidohydro_3"/>
    <property type="match status" value="1"/>
</dbReference>
<feature type="domain" description="Amidohydrolase 3" evidence="3">
    <location>
        <begin position="344"/>
        <end position="427"/>
    </location>
</feature>
<name>A0ABT8SP51_9CAUL</name>
<keyword evidence="6" id="KW-1185">Reference proteome</keyword>
<reference evidence="5" key="1">
    <citation type="submission" date="2023-07" db="EMBL/GenBank/DDBJ databases">
        <title>Brevundimonas soil sp. nov., isolated from the soil of chemical plant.</title>
        <authorList>
            <person name="Wu N."/>
        </authorList>
    </citation>
    <scope>NUCLEOTIDE SEQUENCE</scope>
    <source>
        <strain evidence="5">XZ-24</strain>
    </source>
</reference>
<dbReference type="Pfam" id="PF12890">
    <property type="entry name" value="DHOase"/>
    <property type="match status" value="1"/>
</dbReference>
<dbReference type="InterPro" id="IPR050138">
    <property type="entry name" value="DHOase/Allantoinase_Hydrolase"/>
</dbReference>
<dbReference type="InterPro" id="IPR004722">
    <property type="entry name" value="DHOase"/>
</dbReference>
<dbReference type="CDD" id="cd01317">
    <property type="entry name" value="DHOase_IIa"/>
    <property type="match status" value="1"/>
</dbReference>
<evidence type="ECO:0000313" key="5">
    <source>
        <dbReference type="EMBL" id="MDO1560357.1"/>
    </source>
</evidence>
<dbReference type="Gene3D" id="3.20.20.140">
    <property type="entry name" value="Metal-dependent hydrolases"/>
    <property type="match status" value="1"/>
</dbReference>
<feature type="domain" description="Dihydroorotase catalytic" evidence="4">
    <location>
        <begin position="55"/>
        <end position="233"/>
    </location>
</feature>
<evidence type="ECO:0000259" key="4">
    <source>
        <dbReference type="Pfam" id="PF12890"/>
    </source>
</evidence>
<gene>
    <name evidence="5" type="primary">pyrC</name>
    <name evidence="5" type="ORF">Q0812_13055</name>
</gene>
<evidence type="ECO:0000313" key="6">
    <source>
        <dbReference type="Proteomes" id="UP001169063"/>
    </source>
</evidence>
<protein>
    <submittedName>
        <fullName evidence="5">Dihydroorotase</fullName>
        <ecNumber evidence="5">3.5.2.3</ecNumber>
    </submittedName>
</protein>
<accession>A0ABT8SP51</accession>
<proteinExistence type="predicted"/>
<keyword evidence="1" id="KW-0862">Zinc</keyword>
<dbReference type="EC" id="3.5.2.3" evidence="5"/>
<dbReference type="PANTHER" id="PTHR43668">
    <property type="entry name" value="ALLANTOINASE"/>
    <property type="match status" value="1"/>
</dbReference>
<dbReference type="RefSeq" id="WP_302110788.1">
    <property type="nucleotide sequence ID" value="NZ_JAUKTR010000006.1"/>
</dbReference>
<dbReference type="InterPro" id="IPR024403">
    <property type="entry name" value="DHOase_cat"/>
</dbReference>
<dbReference type="InterPro" id="IPR011059">
    <property type="entry name" value="Metal-dep_hydrolase_composite"/>
</dbReference>
<dbReference type="Proteomes" id="UP001169063">
    <property type="component" value="Unassembled WGS sequence"/>
</dbReference>